<evidence type="ECO:0000313" key="1">
    <source>
        <dbReference type="EnsemblMetazoa" id="G19497.1:cds"/>
    </source>
</evidence>
<name>A0A8W8JNA5_MAGGI</name>
<dbReference type="InterPro" id="IPR052035">
    <property type="entry name" value="ZnF_BED_domain_contain"/>
</dbReference>
<dbReference type="AlphaFoldDB" id="A0A8W8JNA5"/>
<accession>A0A8W8JNA5</accession>
<evidence type="ECO:0000313" key="2">
    <source>
        <dbReference type="Proteomes" id="UP000005408"/>
    </source>
</evidence>
<sequence length="99" mass="11519">MYNRVKNDFQRSLMQAEQIAITTDGWTSRATESYLTVTSTHINKNWDLESYILQTRTMPENHTGENIAQGLKATMEEWNFNPKSPVYLKQENCSVVIFI</sequence>
<dbReference type="EnsemblMetazoa" id="G19497.1">
    <property type="protein sequence ID" value="G19497.1:cds"/>
    <property type="gene ID" value="G19497"/>
</dbReference>
<dbReference type="Proteomes" id="UP000005408">
    <property type="component" value="Unassembled WGS sequence"/>
</dbReference>
<protein>
    <recommendedName>
        <fullName evidence="3">DUF659 domain-containing protein</fullName>
    </recommendedName>
</protein>
<dbReference type="PANTHER" id="PTHR46481">
    <property type="entry name" value="ZINC FINGER BED DOMAIN-CONTAINING PROTEIN 4"/>
    <property type="match status" value="1"/>
</dbReference>
<keyword evidence="2" id="KW-1185">Reference proteome</keyword>
<reference evidence="1" key="1">
    <citation type="submission" date="2022-08" db="UniProtKB">
        <authorList>
            <consortium name="EnsemblMetazoa"/>
        </authorList>
    </citation>
    <scope>IDENTIFICATION</scope>
    <source>
        <strain evidence="1">05x7-T-G4-1.051#20</strain>
    </source>
</reference>
<organism evidence="1 2">
    <name type="scientific">Magallana gigas</name>
    <name type="common">Pacific oyster</name>
    <name type="synonym">Crassostrea gigas</name>
    <dbReference type="NCBI Taxonomy" id="29159"/>
    <lineage>
        <taxon>Eukaryota</taxon>
        <taxon>Metazoa</taxon>
        <taxon>Spiralia</taxon>
        <taxon>Lophotrochozoa</taxon>
        <taxon>Mollusca</taxon>
        <taxon>Bivalvia</taxon>
        <taxon>Autobranchia</taxon>
        <taxon>Pteriomorphia</taxon>
        <taxon>Ostreida</taxon>
        <taxon>Ostreoidea</taxon>
        <taxon>Ostreidae</taxon>
        <taxon>Magallana</taxon>
    </lineage>
</organism>
<evidence type="ECO:0008006" key="3">
    <source>
        <dbReference type="Google" id="ProtNLM"/>
    </source>
</evidence>
<proteinExistence type="predicted"/>
<dbReference type="InterPro" id="IPR012337">
    <property type="entry name" value="RNaseH-like_sf"/>
</dbReference>
<dbReference type="PANTHER" id="PTHR46481:SF9">
    <property type="entry name" value="ZINC FINGER BED DOMAIN-CONTAINING PROTEIN 1-LIKE"/>
    <property type="match status" value="1"/>
</dbReference>
<dbReference type="SUPFAM" id="SSF53098">
    <property type="entry name" value="Ribonuclease H-like"/>
    <property type="match status" value="1"/>
</dbReference>